<dbReference type="InterPro" id="IPR000843">
    <property type="entry name" value="HTH_LacI"/>
</dbReference>
<dbReference type="GO" id="GO:0000976">
    <property type="term" value="F:transcription cis-regulatory region binding"/>
    <property type="evidence" value="ECO:0007669"/>
    <property type="project" value="TreeGrafter"/>
</dbReference>
<dbReference type="SUPFAM" id="SSF47413">
    <property type="entry name" value="lambda repressor-like DNA-binding domains"/>
    <property type="match status" value="1"/>
</dbReference>
<dbReference type="EMBL" id="WKKI01000016">
    <property type="protein sequence ID" value="MRX72450.1"/>
    <property type="molecule type" value="Genomic_DNA"/>
</dbReference>
<dbReference type="GO" id="GO:0003700">
    <property type="term" value="F:DNA-binding transcription factor activity"/>
    <property type="evidence" value="ECO:0007669"/>
    <property type="project" value="TreeGrafter"/>
</dbReference>
<dbReference type="SUPFAM" id="SSF53822">
    <property type="entry name" value="Periplasmic binding protein-like I"/>
    <property type="match status" value="1"/>
</dbReference>
<dbReference type="InterPro" id="IPR010982">
    <property type="entry name" value="Lambda_DNA-bd_dom_sf"/>
</dbReference>
<dbReference type="PROSITE" id="PS50932">
    <property type="entry name" value="HTH_LACI_2"/>
    <property type="match status" value="1"/>
</dbReference>
<dbReference type="Pfam" id="PF00356">
    <property type="entry name" value="LacI"/>
    <property type="match status" value="1"/>
</dbReference>
<dbReference type="PRINTS" id="PR00036">
    <property type="entry name" value="HTHLACI"/>
</dbReference>
<keyword evidence="2 5" id="KW-0238">DNA-binding</keyword>
<accession>A0A7X2IZ39</accession>
<evidence type="ECO:0000256" key="1">
    <source>
        <dbReference type="ARBA" id="ARBA00023015"/>
    </source>
</evidence>
<dbReference type="OrthoDB" id="3180992at2"/>
<evidence type="ECO:0000256" key="3">
    <source>
        <dbReference type="ARBA" id="ARBA00023163"/>
    </source>
</evidence>
<name>A0A7X2IZ39_9BACI</name>
<feature type="domain" description="HTH lacI-type" evidence="4">
    <location>
        <begin position="14"/>
        <end position="68"/>
    </location>
</feature>
<organism evidence="5 6">
    <name type="scientific">Metabacillus lacus</name>
    <dbReference type="NCBI Taxonomy" id="1983721"/>
    <lineage>
        <taxon>Bacteria</taxon>
        <taxon>Bacillati</taxon>
        <taxon>Bacillota</taxon>
        <taxon>Bacilli</taxon>
        <taxon>Bacillales</taxon>
        <taxon>Bacillaceae</taxon>
        <taxon>Metabacillus</taxon>
    </lineage>
</organism>
<evidence type="ECO:0000259" key="4">
    <source>
        <dbReference type="PROSITE" id="PS50932"/>
    </source>
</evidence>
<dbReference type="CDD" id="cd06267">
    <property type="entry name" value="PBP1_LacI_sugar_binding-like"/>
    <property type="match status" value="1"/>
</dbReference>
<dbReference type="PROSITE" id="PS00356">
    <property type="entry name" value="HTH_LACI_1"/>
    <property type="match status" value="1"/>
</dbReference>
<dbReference type="CDD" id="cd01392">
    <property type="entry name" value="HTH_LacI"/>
    <property type="match status" value="1"/>
</dbReference>
<dbReference type="SMART" id="SM00354">
    <property type="entry name" value="HTH_LACI"/>
    <property type="match status" value="1"/>
</dbReference>
<keyword evidence="3" id="KW-0804">Transcription</keyword>
<evidence type="ECO:0000256" key="2">
    <source>
        <dbReference type="ARBA" id="ARBA00023125"/>
    </source>
</evidence>
<dbReference type="Gene3D" id="3.40.50.2300">
    <property type="match status" value="2"/>
</dbReference>
<dbReference type="PANTHER" id="PTHR30146:SF109">
    <property type="entry name" value="HTH-TYPE TRANSCRIPTIONAL REGULATOR GALS"/>
    <property type="match status" value="1"/>
</dbReference>
<evidence type="ECO:0000313" key="6">
    <source>
        <dbReference type="Proteomes" id="UP000448867"/>
    </source>
</evidence>
<dbReference type="Gene3D" id="1.10.260.40">
    <property type="entry name" value="lambda repressor-like DNA-binding domains"/>
    <property type="match status" value="1"/>
</dbReference>
<dbReference type="InterPro" id="IPR028082">
    <property type="entry name" value="Peripla_BP_I"/>
</dbReference>
<dbReference type="Pfam" id="PF13377">
    <property type="entry name" value="Peripla_BP_3"/>
    <property type="match status" value="1"/>
</dbReference>
<evidence type="ECO:0000313" key="5">
    <source>
        <dbReference type="EMBL" id="MRX72450.1"/>
    </source>
</evidence>
<protein>
    <submittedName>
        <fullName evidence="5">LacI family DNA-binding transcriptional regulator</fullName>
    </submittedName>
</protein>
<dbReference type="AlphaFoldDB" id="A0A7X2IZ39"/>
<dbReference type="Proteomes" id="UP000448867">
    <property type="component" value="Unassembled WGS sequence"/>
</dbReference>
<proteinExistence type="predicted"/>
<comment type="caution">
    <text evidence="5">The sequence shown here is derived from an EMBL/GenBank/DDBJ whole genome shotgun (WGS) entry which is preliminary data.</text>
</comment>
<keyword evidence="6" id="KW-1185">Reference proteome</keyword>
<keyword evidence="1" id="KW-0805">Transcription regulation</keyword>
<gene>
    <name evidence="5" type="ORF">GJU40_09865</name>
</gene>
<sequence length="344" mass="37838">MQFKRGFMMKVNDLNMKEIAKLAGVSTATVSRVLNHSGKVKESTRKKIEELIEQTGYRPNVLARELAEKKTNLIGLIVHAMTGEGIPKAVNGLNEQLSENGYSLLIAGSNGIFENEMKQIELFRQKRVEGMVFATRQFTEEHEKIMKKLPFPVVILMQDTDSAGISNAGFDNFQLAKEAASSLLSLGHRRFAYIGGPESSDSAVLRENGVKAALKEYGVYLRPALQKRGSYHIGDGYTLMKQILNEQEKPTAVLAGNDGMAVGAVNCLLQHGYRVPEDVSVMGLDDTDLAQASIIPLSGVQYSYTALGREAANMMIQGIEAGELLYEKRILPHNICIRQSVSSI</sequence>
<dbReference type="InterPro" id="IPR046335">
    <property type="entry name" value="LacI/GalR-like_sensor"/>
</dbReference>
<reference evidence="5 6" key="1">
    <citation type="submission" date="2019-11" db="EMBL/GenBank/DDBJ databases">
        <title>Bacillus lacus genome.</title>
        <authorList>
            <person name="Allen C.J."/>
            <person name="Newman J.D."/>
        </authorList>
    </citation>
    <scope>NUCLEOTIDE SEQUENCE [LARGE SCALE GENOMIC DNA]</scope>
    <source>
        <strain evidence="5 6">KCTC 33946</strain>
    </source>
</reference>
<dbReference type="PANTHER" id="PTHR30146">
    <property type="entry name" value="LACI-RELATED TRANSCRIPTIONAL REPRESSOR"/>
    <property type="match status" value="1"/>
</dbReference>